<keyword evidence="2" id="KW-0472">Membrane</keyword>
<feature type="transmembrane region" description="Helical" evidence="2">
    <location>
        <begin position="21"/>
        <end position="41"/>
    </location>
</feature>
<organism evidence="3 4">
    <name type="scientific">Brevundimonas abyssalis TAR-001</name>
    <dbReference type="NCBI Taxonomy" id="1391729"/>
    <lineage>
        <taxon>Bacteria</taxon>
        <taxon>Pseudomonadati</taxon>
        <taxon>Pseudomonadota</taxon>
        <taxon>Alphaproteobacteria</taxon>
        <taxon>Caulobacterales</taxon>
        <taxon>Caulobacteraceae</taxon>
        <taxon>Brevundimonas</taxon>
    </lineage>
</organism>
<feature type="transmembrane region" description="Helical" evidence="2">
    <location>
        <begin position="53"/>
        <end position="73"/>
    </location>
</feature>
<keyword evidence="2" id="KW-0812">Transmembrane</keyword>
<dbReference type="AlphaFoldDB" id="A0A8E0NCY1"/>
<feature type="transmembrane region" description="Helical" evidence="2">
    <location>
        <begin position="331"/>
        <end position="352"/>
    </location>
</feature>
<feature type="transmembrane region" description="Helical" evidence="2">
    <location>
        <begin position="294"/>
        <end position="319"/>
    </location>
</feature>
<proteinExistence type="predicted"/>
<sequence>MTIFGANEIADRGPDDRSLGWTRLVIGLIQGAALLGLYLSLENRAWPATVPGLFAPLVLIFAWLPIVLLGAVGRMRLRTLLIWGLAAAALLALMGWWSVTWGVRPDGLNEPLAAPIVFAASAAMLFIAHHLILPADRARRWLAPYPAYFDTAWKAGVQLALSVAFTGAFWVLLFLGAGLFSVIGLNFLRDLLGQEWFSIPVTTLAFSAAVHLTDVKDGLIRGVRTVALMLLSWLMPVMTLITAAFILALPFAGVGRLWDEGYGTSLMLSAAAALIILINAAYQDGEPDGAPPVVLQWAARIAGVLLVPLIGLALWGLALRIGQHGLTPERIIAAACVLVGAVHAVGYAFAAVKPGPWMRPLERTNIIGGVVAVVGILALFTPLADPARLSVADQMRRLETGRVSAEEFDYAFLRFDAGRSGRAALDRLAESDDPEVARRAGETQTVEDRYQVSPTESPRPQNIRIEVNPAGTTLPPAFLEQVAEYDWFIQLCTEDNVCQARMRDMDGDGTDEILIAYASHRSGVSLFKLEGDGQWMEWADYRAPDDTACNGEDIDPRNALREGRLETVDPLFPDLVVDGVRIRPQGVFQPYCGDGPDRAPALP</sequence>
<dbReference type="InterPro" id="IPR025291">
    <property type="entry name" value="DUF4153"/>
</dbReference>
<feature type="transmembrane region" description="Helical" evidence="2">
    <location>
        <begin position="159"/>
        <end position="184"/>
    </location>
</feature>
<keyword evidence="4" id="KW-1185">Reference proteome</keyword>
<feature type="transmembrane region" description="Helical" evidence="2">
    <location>
        <begin position="80"/>
        <end position="100"/>
    </location>
</feature>
<dbReference type="EMBL" id="BATC01000048">
    <property type="protein sequence ID" value="GAD60004.1"/>
    <property type="molecule type" value="Genomic_DNA"/>
</dbReference>
<feature type="transmembrane region" description="Helical" evidence="2">
    <location>
        <begin position="364"/>
        <end position="384"/>
    </location>
</feature>
<dbReference type="Proteomes" id="UP000016569">
    <property type="component" value="Unassembled WGS sequence"/>
</dbReference>
<dbReference type="RefSeq" id="WP_021698098.1">
    <property type="nucleotide sequence ID" value="NZ_BATC01000048.1"/>
</dbReference>
<evidence type="ECO:0000313" key="3">
    <source>
        <dbReference type="EMBL" id="GAD60004.1"/>
    </source>
</evidence>
<feature type="compositionally biased region" description="Basic and acidic residues" evidence="1">
    <location>
        <begin position="434"/>
        <end position="450"/>
    </location>
</feature>
<keyword evidence="2" id="KW-1133">Transmembrane helix</keyword>
<feature type="region of interest" description="Disordered" evidence="1">
    <location>
        <begin position="434"/>
        <end position="462"/>
    </location>
</feature>
<reference evidence="4" key="1">
    <citation type="journal article" date="2013" name="Genome Announc.">
        <title>Draft Genome Sequence of the Dimorphic Prosthecate Bacterium Brevundimonas abyssalis TAR-001T.</title>
        <authorList>
            <person name="Tsubouchi T."/>
            <person name="Nishi S."/>
            <person name="Usui K."/>
            <person name="Shimane Y."/>
            <person name="Takaki Y."/>
            <person name="Maruyama T."/>
            <person name="Hatada Y."/>
        </authorList>
    </citation>
    <scope>NUCLEOTIDE SEQUENCE [LARGE SCALE GENOMIC DNA]</scope>
    <source>
        <strain evidence="4">TAR-001</strain>
    </source>
</reference>
<gene>
    <name evidence="3" type="ORF">MBEBAB_2254</name>
</gene>
<dbReference type="Pfam" id="PF13687">
    <property type="entry name" value="DUF4153"/>
    <property type="match status" value="1"/>
</dbReference>
<feature type="transmembrane region" description="Helical" evidence="2">
    <location>
        <begin position="112"/>
        <end position="133"/>
    </location>
</feature>
<feature type="transmembrane region" description="Helical" evidence="2">
    <location>
        <begin position="261"/>
        <end position="282"/>
    </location>
</feature>
<feature type="transmembrane region" description="Helical" evidence="2">
    <location>
        <begin position="225"/>
        <end position="249"/>
    </location>
</feature>
<accession>A0A8E0NCY1</accession>
<evidence type="ECO:0000256" key="2">
    <source>
        <dbReference type="SAM" id="Phobius"/>
    </source>
</evidence>
<comment type="caution">
    <text evidence="3">The sequence shown here is derived from an EMBL/GenBank/DDBJ whole genome shotgun (WGS) entry which is preliminary data.</text>
</comment>
<dbReference type="OrthoDB" id="7402611at2"/>
<name>A0A8E0NCY1_9CAUL</name>
<evidence type="ECO:0000256" key="1">
    <source>
        <dbReference type="SAM" id="MobiDB-lite"/>
    </source>
</evidence>
<protein>
    <submittedName>
        <fullName evidence="3">Putative transport</fullName>
    </submittedName>
</protein>
<evidence type="ECO:0000313" key="4">
    <source>
        <dbReference type="Proteomes" id="UP000016569"/>
    </source>
</evidence>